<organism evidence="1 2">
    <name type="scientific">Hibiscus sabdariffa</name>
    <name type="common">roselle</name>
    <dbReference type="NCBI Taxonomy" id="183260"/>
    <lineage>
        <taxon>Eukaryota</taxon>
        <taxon>Viridiplantae</taxon>
        <taxon>Streptophyta</taxon>
        <taxon>Embryophyta</taxon>
        <taxon>Tracheophyta</taxon>
        <taxon>Spermatophyta</taxon>
        <taxon>Magnoliopsida</taxon>
        <taxon>eudicotyledons</taxon>
        <taxon>Gunneridae</taxon>
        <taxon>Pentapetalae</taxon>
        <taxon>rosids</taxon>
        <taxon>malvids</taxon>
        <taxon>Malvales</taxon>
        <taxon>Malvaceae</taxon>
        <taxon>Malvoideae</taxon>
        <taxon>Hibiscus</taxon>
    </lineage>
</organism>
<sequence length="131" mass="14182">MCKEGAYWGKYDSTYTAFPSMIMMAISKHARDCNLNPDIPSCLDNYRCLLFVDHRNCSWSLCGNGVWGREDPWHNGLGFKVAFCAGCGILLQKNAMIGGALVSAATHNDKDRVVSDALAGGAIATASVFLN</sequence>
<proteinExistence type="predicted"/>
<evidence type="ECO:0000313" key="1">
    <source>
        <dbReference type="EMBL" id="KAK8562348.1"/>
    </source>
</evidence>
<name>A0ABR2EK22_9ROSI</name>
<protein>
    <submittedName>
        <fullName evidence="1">Uncharacterized protein</fullName>
    </submittedName>
</protein>
<reference evidence="1 2" key="1">
    <citation type="journal article" date="2024" name="G3 (Bethesda)">
        <title>Genome assembly of Hibiscus sabdariffa L. provides insights into metabolisms of medicinal natural products.</title>
        <authorList>
            <person name="Kim T."/>
        </authorList>
    </citation>
    <scope>NUCLEOTIDE SEQUENCE [LARGE SCALE GENOMIC DNA]</scope>
    <source>
        <strain evidence="1">TK-2024</strain>
        <tissue evidence="1">Old leaves</tissue>
    </source>
</reference>
<accession>A0ABR2EK22</accession>
<evidence type="ECO:0000313" key="2">
    <source>
        <dbReference type="Proteomes" id="UP001472677"/>
    </source>
</evidence>
<keyword evidence="2" id="KW-1185">Reference proteome</keyword>
<dbReference type="Proteomes" id="UP001472677">
    <property type="component" value="Unassembled WGS sequence"/>
</dbReference>
<comment type="caution">
    <text evidence="1">The sequence shown here is derived from an EMBL/GenBank/DDBJ whole genome shotgun (WGS) entry which is preliminary data.</text>
</comment>
<dbReference type="EMBL" id="JBBPBM010000012">
    <property type="protein sequence ID" value="KAK8562348.1"/>
    <property type="molecule type" value="Genomic_DNA"/>
</dbReference>
<gene>
    <name evidence="1" type="ORF">V6N12_010432</name>
</gene>